<evidence type="ECO:0000313" key="4">
    <source>
        <dbReference type="EMBL" id="VEU83055.1"/>
    </source>
</evidence>
<sequence>MNPNMLNKLKKIQKQMQDAQEELESTEFTGKASGVTVVVQGTRQVIDVKIDEALLDEVEMLQDAILLAVNDALAQIDKRQEETMGQFTGGMGGFGF</sequence>
<organism evidence="4 5">
    <name type="scientific">Acholeplasma hippikon</name>
    <dbReference type="NCBI Taxonomy" id="264636"/>
    <lineage>
        <taxon>Bacteria</taxon>
        <taxon>Bacillati</taxon>
        <taxon>Mycoplasmatota</taxon>
        <taxon>Mollicutes</taxon>
        <taxon>Acholeplasmatales</taxon>
        <taxon>Acholeplasmataceae</taxon>
        <taxon>Acholeplasma</taxon>
    </lineage>
</organism>
<keyword evidence="3" id="KW-0175">Coiled coil</keyword>
<dbReference type="PANTHER" id="PTHR33449">
    <property type="entry name" value="NUCLEOID-ASSOCIATED PROTEIN YBAB"/>
    <property type="match status" value="1"/>
</dbReference>
<dbReference type="Proteomes" id="UP000290909">
    <property type="component" value="Chromosome"/>
</dbReference>
<dbReference type="PANTHER" id="PTHR33449:SF1">
    <property type="entry name" value="NUCLEOID-ASSOCIATED PROTEIN YBAB"/>
    <property type="match status" value="1"/>
</dbReference>
<feature type="coiled-coil region" evidence="3">
    <location>
        <begin position="2"/>
        <end position="29"/>
    </location>
</feature>
<dbReference type="AlphaFoldDB" id="A0A449BKQ5"/>
<comment type="subcellular location">
    <subcellularLocation>
        <location evidence="2">Cytoplasm</location>
        <location evidence="2">Nucleoid</location>
    </subcellularLocation>
</comment>
<dbReference type="PIRSF" id="PIRSF004555">
    <property type="entry name" value="UCP004555"/>
    <property type="match status" value="1"/>
</dbReference>
<keyword evidence="5" id="KW-1185">Reference proteome</keyword>
<evidence type="ECO:0000256" key="2">
    <source>
        <dbReference type="HAMAP-Rule" id="MF_00274"/>
    </source>
</evidence>
<dbReference type="HAMAP" id="MF_00274">
    <property type="entry name" value="DNA_YbaB_EbfC"/>
    <property type="match status" value="1"/>
</dbReference>
<name>A0A449BKQ5_9MOLU</name>
<gene>
    <name evidence="4" type="primary">MCYN0834</name>
    <name evidence="4" type="ORF">NCTC10172_01104</name>
</gene>
<evidence type="ECO:0000256" key="1">
    <source>
        <dbReference type="ARBA" id="ARBA00023125"/>
    </source>
</evidence>
<dbReference type="GO" id="GO:0005829">
    <property type="term" value="C:cytosol"/>
    <property type="evidence" value="ECO:0007669"/>
    <property type="project" value="TreeGrafter"/>
</dbReference>
<dbReference type="SUPFAM" id="SSF82607">
    <property type="entry name" value="YbaB-like"/>
    <property type="match status" value="1"/>
</dbReference>
<comment type="similarity">
    <text evidence="2">Belongs to the YbaB/EbfC family.</text>
</comment>
<dbReference type="STRING" id="1408416.GCA_000702765_01168"/>
<keyword evidence="1 2" id="KW-0238">DNA-binding</keyword>
<dbReference type="EMBL" id="LR215050">
    <property type="protein sequence ID" value="VEU83055.1"/>
    <property type="molecule type" value="Genomic_DNA"/>
</dbReference>
<dbReference type="InterPro" id="IPR036894">
    <property type="entry name" value="YbaB-like_sf"/>
</dbReference>
<dbReference type="Pfam" id="PF02575">
    <property type="entry name" value="YbaB_DNA_bd"/>
    <property type="match status" value="1"/>
</dbReference>
<dbReference type="Gene3D" id="3.30.1310.10">
    <property type="entry name" value="Nucleoid-associated protein YbaB-like domain"/>
    <property type="match status" value="1"/>
</dbReference>
<accession>A0A449BKQ5</accession>
<evidence type="ECO:0000313" key="5">
    <source>
        <dbReference type="Proteomes" id="UP000290909"/>
    </source>
</evidence>
<evidence type="ECO:0000256" key="3">
    <source>
        <dbReference type="SAM" id="Coils"/>
    </source>
</evidence>
<reference evidence="4 5" key="1">
    <citation type="submission" date="2019-01" db="EMBL/GenBank/DDBJ databases">
        <authorList>
            <consortium name="Pathogen Informatics"/>
        </authorList>
    </citation>
    <scope>NUCLEOTIDE SEQUENCE [LARGE SCALE GENOMIC DNA]</scope>
    <source>
        <strain evidence="4 5">NCTC10172</strain>
    </source>
</reference>
<dbReference type="InterPro" id="IPR004401">
    <property type="entry name" value="YbaB/EbfC"/>
</dbReference>
<comment type="subunit">
    <text evidence="2">Homodimer.</text>
</comment>
<dbReference type="KEGG" id="ahk:NCTC10172_01104"/>
<dbReference type="GO" id="GO:0043590">
    <property type="term" value="C:bacterial nucleoid"/>
    <property type="evidence" value="ECO:0007669"/>
    <property type="project" value="UniProtKB-UniRule"/>
</dbReference>
<protein>
    <recommendedName>
        <fullName evidence="2">Nucleoid-associated protein NCTC10172_01104</fullName>
    </recommendedName>
</protein>
<comment type="function">
    <text evidence="2">Binds to DNA and alters its conformation. May be involved in regulation of gene expression, nucleoid organization and DNA protection.</text>
</comment>
<dbReference type="GO" id="GO:0003677">
    <property type="term" value="F:DNA binding"/>
    <property type="evidence" value="ECO:0007669"/>
    <property type="project" value="UniProtKB-UniRule"/>
</dbReference>
<dbReference type="NCBIfam" id="TIGR00103">
    <property type="entry name" value="DNA_YbaB_EbfC"/>
    <property type="match status" value="1"/>
</dbReference>
<proteinExistence type="inferred from homology"/>
<keyword evidence="2" id="KW-0963">Cytoplasm</keyword>